<feature type="domain" description="PB1" evidence="6">
    <location>
        <begin position="443"/>
        <end position="529"/>
    </location>
</feature>
<dbReference type="CDD" id="cd17781">
    <property type="entry name" value="CBS_pair_MUG70_1"/>
    <property type="match status" value="1"/>
</dbReference>
<feature type="region of interest" description="Disordered" evidence="3">
    <location>
        <begin position="379"/>
        <end position="410"/>
    </location>
</feature>
<dbReference type="Pfam" id="PF00571">
    <property type="entry name" value="CBS"/>
    <property type="match status" value="4"/>
</dbReference>
<reference evidence="7" key="1">
    <citation type="journal article" date="2020" name="Microb. Genom.">
        <title>Genetic diversity of clinical and environmental Mucorales isolates obtained from an investigation of mucormycosis cases among solid organ transplant recipients.</title>
        <authorList>
            <person name="Nguyen M.H."/>
            <person name="Kaul D."/>
            <person name="Muto C."/>
            <person name="Cheng S.J."/>
            <person name="Richter R.A."/>
            <person name="Bruno V.M."/>
            <person name="Liu G."/>
            <person name="Beyhan S."/>
            <person name="Sundermann A.J."/>
            <person name="Mounaud S."/>
            <person name="Pasculle A.W."/>
            <person name="Nierman W.C."/>
            <person name="Driscoll E."/>
            <person name="Cumbie R."/>
            <person name="Clancy C.J."/>
            <person name="Dupont C.L."/>
        </authorList>
    </citation>
    <scope>NUCLEOTIDE SEQUENCE</scope>
    <source>
        <strain evidence="7">GL11</strain>
    </source>
</reference>
<feature type="region of interest" description="Disordered" evidence="3">
    <location>
        <begin position="544"/>
        <end position="563"/>
    </location>
</feature>
<dbReference type="PROSITE" id="PS51745">
    <property type="entry name" value="PB1"/>
    <property type="match status" value="1"/>
</dbReference>
<dbReference type="SMART" id="SM00666">
    <property type="entry name" value="PB1"/>
    <property type="match status" value="1"/>
</dbReference>
<feature type="domain" description="CBS" evidence="5">
    <location>
        <begin position="298"/>
        <end position="354"/>
    </location>
</feature>
<dbReference type="InterPro" id="IPR051462">
    <property type="entry name" value="CBS_domain-containing"/>
</dbReference>
<dbReference type="PROSITE" id="PS51371">
    <property type="entry name" value="CBS"/>
    <property type="match status" value="3"/>
</dbReference>
<dbReference type="SUPFAM" id="SSF54631">
    <property type="entry name" value="CBS-domain pair"/>
    <property type="match status" value="2"/>
</dbReference>
<feature type="domain" description="CBS" evidence="5">
    <location>
        <begin position="62"/>
        <end position="120"/>
    </location>
</feature>
<keyword evidence="1" id="KW-0677">Repeat</keyword>
<keyword evidence="4" id="KW-0472">Membrane</keyword>
<protein>
    <recommendedName>
        <fullName evidence="9">CBS-domain-containing protein</fullName>
    </recommendedName>
</protein>
<keyword evidence="8" id="KW-1185">Reference proteome</keyword>
<dbReference type="SMART" id="SM00116">
    <property type="entry name" value="CBS"/>
    <property type="match status" value="4"/>
</dbReference>
<evidence type="ECO:0000313" key="8">
    <source>
        <dbReference type="Proteomes" id="UP000716291"/>
    </source>
</evidence>
<sequence>MSKRSTKIKAEELQSSSDTSSRQRQSKKDEALRKKLEQEFSKKSNNSSRTLTRRIPGTVSALRPNQAVTVKESMPVIESAQFMSAKRCDCVLVVNEEDQLSGIFTAKDIAYRVVAEGLDARTTIVSQIMTKNPLCVTSDTSATEALDLMVTRGFRHLPVCNEEGDIFGLLDITKCLYEALEKMERAFGSSRKLYDALEGVEREWAGESTGQMNEYMENLRESMSCPTLESVLDGTPPAQVRYKTNVKEIAVMMKELRTTAVLVTKSHKLQGIFTSKDIVLRVIAAGLNPENCTVARVMTPTPDTAAPETTVLDALKLMNNGHYLNLPVIGRGTIIGMVDVLKLTYVTLEQMNTIQGNSGEGGPMWSRFWDSFGAATDPMENESYLSENSHQHLAPPPHLSPQPSTSFKSYSDILPSESASMVNNNSNELASSLTTAVPITEDTFAFKFTLSEQKTHRVVSKPIYSELLEAVRLKLPPSEIESQTEWLTLSYLDDEQDQVLVTSDMDVIDAVQLAIKTGQSNVKLFVQDNRVKEQPKVVPEDVRQVKKVPSAENTGKEKTSKPKNTNLLLPAAIGALGVVIIGAFVFSRAQKNSR</sequence>
<keyword evidence="4" id="KW-1133">Transmembrane helix</keyword>
<dbReference type="PANTHER" id="PTHR48108:SF26">
    <property type="entry name" value="CBS DOMAIN-CONTAINING PROTEIN DDB_G0289609"/>
    <property type="match status" value="1"/>
</dbReference>
<dbReference type="InterPro" id="IPR000644">
    <property type="entry name" value="CBS_dom"/>
</dbReference>
<feature type="compositionally biased region" description="Basic and acidic residues" evidence="3">
    <location>
        <begin position="26"/>
        <end position="42"/>
    </location>
</feature>
<dbReference type="Gene3D" id="3.10.580.10">
    <property type="entry name" value="CBS-domain"/>
    <property type="match status" value="2"/>
</dbReference>
<dbReference type="SUPFAM" id="SSF54277">
    <property type="entry name" value="CAD &amp; PB1 domains"/>
    <property type="match status" value="1"/>
</dbReference>
<dbReference type="EMBL" id="JAANQT010000334">
    <property type="protein sequence ID" value="KAG1311935.1"/>
    <property type="molecule type" value="Genomic_DNA"/>
</dbReference>
<dbReference type="PANTHER" id="PTHR48108">
    <property type="entry name" value="CBS DOMAIN-CONTAINING PROTEIN CBSX2, CHLOROPLASTIC"/>
    <property type="match status" value="1"/>
</dbReference>
<dbReference type="InterPro" id="IPR000270">
    <property type="entry name" value="PB1_dom"/>
</dbReference>
<accession>A0A9P6XF13</accession>
<gene>
    <name evidence="7" type="ORF">G6F64_003425</name>
</gene>
<keyword evidence="2" id="KW-0129">CBS domain</keyword>
<evidence type="ECO:0008006" key="9">
    <source>
        <dbReference type="Google" id="ProtNLM"/>
    </source>
</evidence>
<dbReference type="InterPro" id="IPR046342">
    <property type="entry name" value="CBS_dom_sf"/>
</dbReference>
<feature type="domain" description="CBS" evidence="5">
    <location>
        <begin position="129"/>
        <end position="185"/>
    </location>
</feature>
<keyword evidence="4" id="KW-0812">Transmembrane</keyword>
<evidence type="ECO:0000256" key="3">
    <source>
        <dbReference type="SAM" id="MobiDB-lite"/>
    </source>
</evidence>
<evidence type="ECO:0000313" key="7">
    <source>
        <dbReference type="EMBL" id="KAG1311935.1"/>
    </source>
</evidence>
<dbReference type="Proteomes" id="UP000716291">
    <property type="component" value="Unassembled WGS sequence"/>
</dbReference>
<feature type="compositionally biased region" description="Low complexity" evidence="3">
    <location>
        <begin position="14"/>
        <end position="23"/>
    </location>
</feature>
<dbReference type="Pfam" id="PF00564">
    <property type="entry name" value="PB1"/>
    <property type="match status" value="1"/>
</dbReference>
<feature type="transmembrane region" description="Helical" evidence="4">
    <location>
        <begin position="567"/>
        <end position="586"/>
    </location>
</feature>
<name>A0A9P6XF13_RHIOR</name>
<dbReference type="AlphaFoldDB" id="A0A9P6XF13"/>
<evidence type="ECO:0000259" key="6">
    <source>
        <dbReference type="PROSITE" id="PS51745"/>
    </source>
</evidence>
<feature type="region of interest" description="Disordered" evidence="3">
    <location>
        <begin position="1"/>
        <end position="58"/>
    </location>
</feature>
<dbReference type="CDD" id="cd17782">
    <property type="entry name" value="CBS_pair_MUG70_2"/>
    <property type="match status" value="1"/>
</dbReference>
<dbReference type="InterPro" id="IPR053793">
    <property type="entry name" value="PB1-like"/>
</dbReference>
<organism evidence="7 8">
    <name type="scientific">Rhizopus oryzae</name>
    <name type="common">Mucormycosis agent</name>
    <name type="synonym">Rhizopus arrhizus var. delemar</name>
    <dbReference type="NCBI Taxonomy" id="64495"/>
    <lineage>
        <taxon>Eukaryota</taxon>
        <taxon>Fungi</taxon>
        <taxon>Fungi incertae sedis</taxon>
        <taxon>Mucoromycota</taxon>
        <taxon>Mucoromycotina</taxon>
        <taxon>Mucoromycetes</taxon>
        <taxon>Mucorales</taxon>
        <taxon>Mucorineae</taxon>
        <taxon>Rhizopodaceae</taxon>
        <taxon>Rhizopus</taxon>
    </lineage>
</organism>
<comment type="caution">
    <text evidence="7">The sequence shown here is derived from an EMBL/GenBank/DDBJ whole genome shotgun (WGS) entry which is preliminary data.</text>
</comment>
<evidence type="ECO:0000256" key="2">
    <source>
        <dbReference type="PROSITE-ProRule" id="PRU00703"/>
    </source>
</evidence>
<proteinExistence type="predicted"/>
<evidence type="ECO:0000259" key="5">
    <source>
        <dbReference type="PROSITE" id="PS51371"/>
    </source>
</evidence>
<dbReference type="Gene3D" id="3.10.20.90">
    <property type="entry name" value="Phosphatidylinositol 3-kinase Catalytic Subunit, Chain A, domain 1"/>
    <property type="match status" value="1"/>
</dbReference>
<evidence type="ECO:0000256" key="4">
    <source>
        <dbReference type="SAM" id="Phobius"/>
    </source>
</evidence>
<evidence type="ECO:0000256" key="1">
    <source>
        <dbReference type="ARBA" id="ARBA00022737"/>
    </source>
</evidence>